<dbReference type="EMBL" id="CAFBNO010000001">
    <property type="protein sequence ID" value="CAB4945036.1"/>
    <property type="molecule type" value="Genomic_DNA"/>
</dbReference>
<name>A0A6J7JNN8_9ZZZZ</name>
<dbReference type="SUPFAM" id="SSF89082">
    <property type="entry name" value="Antibiotic binding domain of TipA-like multidrug resistance regulators"/>
    <property type="match status" value="1"/>
</dbReference>
<organism evidence="2">
    <name type="scientific">freshwater metagenome</name>
    <dbReference type="NCBI Taxonomy" id="449393"/>
    <lineage>
        <taxon>unclassified sequences</taxon>
        <taxon>metagenomes</taxon>
        <taxon>ecological metagenomes</taxon>
    </lineage>
</organism>
<sequence length="124" mass="14141">MIENPYAKEAEALWANEYRASVKRFGLLTDSQQSEAANQGEIIRDELAPLFLSGLPVDADRVQALVKAHHDWVCLFWSPTREQYIALGEMYSADPRFTEFYEVKAKGLTEFIGEAIRVWSEANL</sequence>
<proteinExistence type="predicted"/>
<accession>A0A6J7JNN8</accession>
<dbReference type="Gene3D" id="1.10.490.50">
    <property type="entry name" value="Antibiotic binding domain of TipA-like multidrug resistance regulators"/>
    <property type="match status" value="1"/>
</dbReference>
<dbReference type="Pfam" id="PF07739">
    <property type="entry name" value="TipAS"/>
    <property type="match status" value="1"/>
</dbReference>
<protein>
    <submittedName>
        <fullName evidence="2">Unannotated protein</fullName>
    </submittedName>
</protein>
<feature type="domain" description="TipAS antibiotic-recognition" evidence="1">
    <location>
        <begin position="6"/>
        <end position="119"/>
    </location>
</feature>
<reference evidence="2" key="1">
    <citation type="submission" date="2020-05" db="EMBL/GenBank/DDBJ databases">
        <authorList>
            <person name="Chiriac C."/>
            <person name="Salcher M."/>
            <person name="Ghai R."/>
            <person name="Kavagutti S V."/>
        </authorList>
    </citation>
    <scope>NUCLEOTIDE SEQUENCE</scope>
</reference>
<evidence type="ECO:0000313" key="2">
    <source>
        <dbReference type="EMBL" id="CAB4945036.1"/>
    </source>
</evidence>
<evidence type="ECO:0000259" key="1">
    <source>
        <dbReference type="Pfam" id="PF07739"/>
    </source>
</evidence>
<dbReference type="InterPro" id="IPR012925">
    <property type="entry name" value="TipAS_dom"/>
</dbReference>
<dbReference type="InterPro" id="IPR036244">
    <property type="entry name" value="TipA-like_antibiotic-bd"/>
</dbReference>
<dbReference type="AlphaFoldDB" id="A0A6J7JNN8"/>
<gene>
    <name evidence="2" type="ORF">UFOPK3837_00062</name>
</gene>